<dbReference type="PANTHER" id="PTHR12629:SF0">
    <property type="entry name" value="DIPHOSPHOINOSITOL-POLYPHOSPHATE DIPHOSPHATASE"/>
    <property type="match status" value="1"/>
</dbReference>
<organism evidence="6 7">
    <name type="scientific">Thalassovita taeanensis</name>
    <dbReference type="NCBI Taxonomy" id="657014"/>
    <lineage>
        <taxon>Bacteria</taxon>
        <taxon>Pseudomonadati</taxon>
        <taxon>Pseudomonadota</taxon>
        <taxon>Alphaproteobacteria</taxon>
        <taxon>Rhodobacterales</taxon>
        <taxon>Roseobacteraceae</taxon>
        <taxon>Thalassovita</taxon>
    </lineage>
</organism>
<dbReference type="GO" id="GO:1901907">
    <property type="term" value="P:diadenosine pentaphosphate catabolic process"/>
    <property type="evidence" value="ECO:0007669"/>
    <property type="project" value="TreeGrafter"/>
</dbReference>
<gene>
    <name evidence="6" type="ORF">SAMN04488092_10237</name>
</gene>
<dbReference type="OrthoDB" id="7066910at2"/>
<sequence>MKLFRPSQLPLSVQAPRKTEVRTQFSALCYRVSRGQTEVLMITSRRSKRWIIPKGWPIKGKTPAQSALHEAWEEAGVRGDASDYCLGVYSYVKTSGPKRPLHCVAMVYPVRVRALSRDFPESDERRRKWFPAKKAAARVDEPELARILKTFDARRLRS</sequence>
<dbReference type="GO" id="GO:0034432">
    <property type="term" value="F:bis(5'-adenosyl)-pentaphosphatase activity"/>
    <property type="evidence" value="ECO:0007669"/>
    <property type="project" value="TreeGrafter"/>
</dbReference>
<dbReference type="Proteomes" id="UP000198634">
    <property type="component" value="Unassembled WGS sequence"/>
</dbReference>
<protein>
    <submittedName>
        <fullName evidence="6">8-oxo-dGTP pyrophosphatase MutT, NUDIX family</fullName>
    </submittedName>
</protein>
<dbReference type="InterPro" id="IPR000086">
    <property type="entry name" value="NUDIX_hydrolase_dom"/>
</dbReference>
<dbReference type="GO" id="GO:1901911">
    <property type="term" value="P:adenosine 5'-(hexahydrogen pentaphosphate) catabolic process"/>
    <property type="evidence" value="ECO:0007669"/>
    <property type="project" value="TreeGrafter"/>
</dbReference>
<dbReference type="RefSeq" id="WP_090267981.1">
    <property type="nucleotide sequence ID" value="NZ_FOEP01000002.1"/>
</dbReference>
<dbReference type="InterPro" id="IPR047198">
    <property type="entry name" value="DDP-like_NUDIX"/>
</dbReference>
<dbReference type="STRING" id="657014.SAMN04488092_10237"/>
<evidence type="ECO:0000313" key="6">
    <source>
        <dbReference type="EMBL" id="SEP72696.1"/>
    </source>
</evidence>
<dbReference type="PROSITE" id="PS51462">
    <property type="entry name" value="NUDIX"/>
    <property type="match status" value="1"/>
</dbReference>
<keyword evidence="7" id="KW-1185">Reference proteome</keyword>
<reference evidence="6 7" key="1">
    <citation type="submission" date="2016-10" db="EMBL/GenBank/DDBJ databases">
        <authorList>
            <person name="de Groot N.N."/>
        </authorList>
    </citation>
    <scope>NUCLEOTIDE SEQUENCE [LARGE SCALE GENOMIC DNA]</scope>
    <source>
        <strain evidence="6 7">DSM 22007</strain>
    </source>
</reference>
<evidence type="ECO:0000259" key="5">
    <source>
        <dbReference type="PROSITE" id="PS51462"/>
    </source>
</evidence>
<evidence type="ECO:0000256" key="1">
    <source>
        <dbReference type="ARBA" id="ARBA00001946"/>
    </source>
</evidence>
<dbReference type="Gene3D" id="3.90.79.10">
    <property type="entry name" value="Nucleoside Triphosphate Pyrophosphohydrolase"/>
    <property type="match status" value="1"/>
</dbReference>
<evidence type="ECO:0000256" key="2">
    <source>
        <dbReference type="ARBA" id="ARBA00022723"/>
    </source>
</evidence>
<keyword evidence="2" id="KW-0479">Metal-binding</keyword>
<dbReference type="PANTHER" id="PTHR12629">
    <property type="entry name" value="DIPHOSPHOINOSITOL POLYPHOSPHATE PHOSPHOHYDROLASE"/>
    <property type="match status" value="1"/>
</dbReference>
<dbReference type="EMBL" id="FOEP01000002">
    <property type="protein sequence ID" value="SEP72696.1"/>
    <property type="molecule type" value="Genomic_DNA"/>
</dbReference>
<dbReference type="GO" id="GO:0008486">
    <property type="term" value="F:diphosphoinositol-polyphosphate diphosphatase activity"/>
    <property type="evidence" value="ECO:0007669"/>
    <property type="project" value="TreeGrafter"/>
</dbReference>
<dbReference type="GO" id="GO:0005737">
    <property type="term" value="C:cytoplasm"/>
    <property type="evidence" value="ECO:0007669"/>
    <property type="project" value="TreeGrafter"/>
</dbReference>
<dbReference type="CDD" id="cd04666">
    <property type="entry name" value="NUDIX_DIPP2_like_Nudt4"/>
    <property type="match status" value="1"/>
</dbReference>
<evidence type="ECO:0000256" key="4">
    <source>
        <dbReference type="ARBA" id="ARBA00022842"/>
    </source>
</evidence>
<comment type="cofactor">
    <cofactor evidence="1">
        <name>Mg(2+)</name>
        <dbReference type="ChEBI" id="CHEBI:18420"/>
    </cofactor>
</comment>
<dbReference type="AlphaFoldDB" id="A0A1H9A7H9"/>
<keyword evidence="4" id="KW-0460">Magnesium</keyword>
<accession>A0A1H9A7H9</accession>
<dbReference type="GO" id="GO:1901909">
    <property type="term" value="P:diadenosine hexaphosphate catabolic process"/>
    <property type="evidence" value="ECO:0007669"/>
    <property type="project" value="TreeGrafter"/>
</dbReference>
<evidence type="ECO:0000313" key="7">
    <source>
        <dbReference type="Proteomes" id="UP000198634"/>
    </source>
</evidence>
<dbReference type="GO" id="GO:0000298">
    <property type="term" value="F:endopolyphosphatase activity"/>
    <property type="evidence" value="ECO:0007669"/>
    <property type="project" value="TreeGrafter"/>
</dbReference>
<dbReference type="GO" id="GO:0034431">
    <property type="term" value="F:bis(5'-adenosyl)-hexaphosphatase activity"/>
    <property type="evidence" value="ECO:0007669"/>
    <property type="project" value="TreeGrafter"/>
</dbReference>
<name>A0A1H9A7H9_9RHOB</name>
<keyword evidence="3" id="KW-0378">Hydrolase</keyword>
<proteinExistence type="predicted"/>
<evidence type="ECO:0000256" key="3">
    <source>
        <dbReference type="ARBA" id="ARBA00022801"/>
    </source>
</evidence>
<feature type="domain" description="Nudix hydrolase" evidence="5">
    <location>
        <begin position="22"/>
        <end position="152"/>
    </location>
</feature>
<dbReference type="GO" id="GO:0071543">
    <property type="term" value="P:diphosphoinositol polyphosphate metabolic process"/>
    <property type="evidence" value="ECO:0007669"/>
    <property type="project" value="TreeGrafter"/>
</dbReference>
<dbReference type="InterPro" id="IPR015797">
    <property type="entry name" value="NUDIX_hydrolase-like_dom_sf"/>
</dbReference>
<dbReference type="GO" id="GO:0046872">
    <property type="term" value="F:metal ion binding"/>
    <property type="evidence" value="ECO:0007669"/>
    <property type="project" value="UniProtKB-KW"/>
</dbReference>
<dbReference type="Pfam" id="PF00293">
    <property type="entry name" value="NUDIX"/>
    <property type="match status" value="1"/>
</dbReference>
<dbReference type="SUPFAM" id="SSF55811">
    <property type="entry name" value="Nudix"/>
    <property type="match status" value="1"/>
</dbReference>